<dbReference type="EMBL" id="LSCV01000031">
    <property type="protein sequence ID" value="KXB40198.1"/>
    <property type="molecule type" value="Genomic_DNA"/>
</dbReference>
<reference evidence="3" key="1">
    <citation type="submission" date="2016-01" db="EMBL/GenBank/DDBJ databases">
        <authorList>
            <person name="Mitreva M."/>
            <person name="Pepin K.H."/>
            <person name="Mihindukulasuriya K.A."/>
            <person name="Fulton R."/>
            <person name="Fronick C."/>
            <person name="O'Laughlin M."/>
            <person name="Miner T."/>
            <person name="Herter B."/>
            <person name="Rosa B.A."/>
            <person name="Cordes M."/>
            <person name="Tomlinson C."/>
            <person name="Wollam A."/>
            <person name="Palsikar V.B."/>
            <person name="Mardis E.R."/>
            <person name="Wilson R.K."/>
        </authorList>
    </citation>
    <scope>NUCLEOTIDE SEQUENCE [LARGE SCALE GENOMIC DNA]</scope>
    <source>
        <strain evidence="3">KA00274</strain>
    </source>
</reference>
<keyword evidence="1" id="KW-1133">Transmembrane helix</keyword>
<keyword evidence="1" id="KW-0812">Transmembrane</keyword>
<proteinExistence type="predicted"/>
<accession>A0A133YAF9</accession>
<keyword evidence="1" id="KW-0472">Membrane</keyword>
<name>A0A133YAF9_9FIRM</name>
<dbReference type="AlphaFoldDB" id="A0A133YAF9"/>
<dbReference type="Proteomes" id="UP000070080">
    <property type="component" value="Unassembled WGS sequence"/>
</dbReference>
<organism evidence="2 3">
    <name type="scientific">Amygdalobacter nucleatus</name>
    <dbReference type="NCBI Taxonomy" id="3029274"/>
    <lineage>
        <taxon>Bacteria</taxon>
        <taxon>Bacillati</taxon>
        <taxon>Bacillota</taxon>
        <taxon>Clostridia</taxon>
        <taxon>Eubacteriales</taxon>
        <taxon>Oscillospiraceae</taxon>
        <taxon>Amygdalobacter</taxon>
    </lineage>
</organism>
<feature type="transmembrane region" description="Helical" evidence="1">
    <location>
        <begin position="40"/>
        <end position="61"/>
    </location>
</feature>
<protein>
    <submittedName>
        <fullName evidence="2">Uncharacterized protein</fullName>
    </submittedName>
</protein>
<dbReference type="STRING" id="1497955.HMPREF1872_01010"/>
<gene>
    <name evidence="2" type="ORF">HMPREF1872_01010</name>
</gene>
<sequence>MYALTIFAIIIGTLLSKYLSIKLLTIMGSSTDLMYIGKASTKLIASITTLIISILLNTIIAKSIDKIDLVKELKSKD</sequence>
<evidence type="ECO:0000313" key="3">
    <source>
        <dbReference type="Proteomes" id="UP000070080"/>
    </source>
</evidence>
<comment type="caution">
    <text evidence="2">The sequence shown here is derived from an EMBL/GenBank/DDBJ whole genome shotgun (WGS) entry which is preliminary data.</text>
</comment>
<keyword evidence="3" id="KW-1185">Reference proteome</keyword>
<evidence type="ECO:0000256" key="1">
    <source>
        <dbReference type="SAM" id="Phobius"/>
    </source>
</evidence>
<evidence type="ECO:0000313" key="2">
    <source>
        <dbReference type="EMBL" id="KXB40198.1"/>
    </source>
</evidence>